<evidence type="ECO:0000313" key="1">
    <source>
        <dbReference type="EMBL" id="PXF31146.1"/>
    </source>
</evidence>
<name>A0ABX5M0P9_9GAMM</name>
<comment type="caution">
    <text evidence="1">The sequence shown here is derived from an EMBL/GenBank/DDBJ whole genome shotgun (WGS) entry which is preliminary data.</text>
</comment>
<accession>A0ABX5M0P9</accession>
<protein>
    <submittedName>
        <fullName evidence="1">Uncharacterized protein</fullName>
    </submittedName>
</protein>
<keyword evidence="2" id="KW-1185">Reference proteome</keyword>
<proteinExistence type="predicted"/>
<dbReference type="RefSeq" id="WP_110187442.1">
    <property type="nucleotide sequence ID" value="NZ_CP177354.1"/>
</dbReference>
<gene>
    <name evidence="1" type="ORF">WH50_11525</name>
</gene>
<evidence type="ECO:0000313" key="2">
    <source>
        <dbReference type="Proteomes" id="UP000248090"/>
    </source>
</evidence>
<sequence length="201" mass="22506">MKQLITLMFTAWALLAGIEGCKADYPDTLPGHNQTQAEDQGIQGPLHVDQQWQTVTFAKPLLINRKGTQDIHIGLNPEHFTDSATWHIQHTSGFTIGDLLPDERYNGNGIRRLSDGTLIEPDIRLVADNGQTIPVTMIGVQRWSNGAFSIMCGLLSGKAPDQQPLAYPEDITTFTAIQIRSDIPFDATYFLWRMDYYPGLY</sequence>
<organism evidence="1 2">
    <name type="scientific">Pokkaliibacter plantistimulans</name>
    <dbReference type="NCBI Taxonomy" id="1635171"/>
    <lineage>
        <taxon>Bacteria</taxon>
        <taxon>Pseudomonadati</taxon>
        <taxon>Pseudomonadota</taxon>
        <taxon>Gammaproteobacteria</taxon>
        <taxon>Oceanospirillales</taxon>
        <taxon>Balneatrichaceae</taxon>
        <taxon>Pokkaliibacter</taxon>
    </lineage>
</organism>
<reference evidence="1 2" key="1">
    <citation type="submission" date="2015-03" db="EMBL/GenBank/DDBJ databases">
        <authorList>
            <person name="Krishnan R."/>
            <person name="Midha S."/>
            <person name="Patil P.B."/>
            <person name="Rameshkumar N."/>
        </authorList>
    </citation>
    <scope>NUCLEOTIDE SEQUENCE [LARGE SCALE GENOMIC DNA]</scope>
    <source>
        <strain evidence="1 2">L1E11</strain>
    </source>
</reference>
<dbReference type="EMBL" id="LAPT01000048">
    <property type="protein sequence ID" value="PXF31146.1"/>
    <property type="molecule type" value="Genomic_DNA"/>
</dbReference>
<dbReference type="Proteomes" id="UP000248090">
    <property type="component" value="Unassembled WGS sequence"/>
</dbReference>